<protein>
    <recommendedName>
        <fullName evidence="3">Mannitol operon repressor</fullName>
    </recommendedName>
</protein>
<dbReference type="GO" id="GO:0045892">
    <property type="term" value="P:negative regulation of DNA-templated transcription"/>
    <property type="evidence" value="ECO:0007669"/>
    <property type="project" value="TreeGrafter"/>
</dbReference>
<dbReference type="InterPro" id="IPR038026">
    <property type="entry name" value="MtlR-like_sf"/>
</dbReference>
<name>I1DWZ0_9GAMM</name>
<gene>
    <name evidence="1" type="ORF">RNAN_1548</name>
</gene>
<accession>I1DWZ0</accession>
<sequence>MDMKITYSSVREPCWANLEKTAIDCLVYFEHLKSEVPFTASATDIEPHGREIFGRCIQGEFGEIGPSIANKKPSENFGDPKLPSGWHEINQFLDEANRENASGTERGLVLVWAAMLDEMLCRLLERFLVQDAVTEKVLRGGSSGPLTSFSSRTKVAFSLGLIAKDEMQAIDKVRAIRNDFAHKVGVSLEEQSFRSKCEDIYSKTVGDSYIFEARHFYSAGCARLLIVLSNRIAEIEGERRQERVETKPLQQR</sequence>
<dbReference type="AlphaFoldDB" id="I1DWZ0"/>
<organism evidence="1 2">
    <name type="scientific">Rheinheimera nanhaiensis E407-8</name>
    <dbReference type="NCBI Taxonomy" id="562729"/>
    <lineage>
        <taxon>Bacteria</taxon>
        <taxon>Pseudomonadati</taxon>
        <taxon>Pseudomonadota</taxon>
        <taxon>Gammaproteobacteria</taxon>
        <taxon>Chromatiales</taxon>
        <taxon>Chromatiaceae</taxon>
        <taxon>Rheinheimera</taxon>
    </lineage>
</organism>
<dbReference type="Proteomes" id="UP000004374">
    <property type="component" value="Unassembled WGS sequence"/>
</dbReference>
<dbReference type="RefSeq" id="WP_008220358.1">
    <property type="nucleotide sequence ID" value="NZ_BAFK01000007.1"/>
</dbReference>
<dbReference type="EMBL" id="BAFK01000007">
    <property type="protein sequence ID" value="GAB58568.1"/>
    <property type="molecule type" value="Genomic_DNA"/>
</dbReference>
<comment type="caution">
    <text evidence="1">The sequence shown here is derived from an EMBL/GenBank/DDBJ whole genome shotgun (WGS) entry which is preliminary data.</text>
</comment>
<keyword evidence="2" id="KW-1185">Reference proteome</keyword>
<dbReference type="Gene3D" id="1.20.120.330">
    <property type="entry name" value="Nucleotidyltransferases domain 2"/>
    <property type="match status" value="1"/>
</dbReference>
<evidence type="ECO:0000313" key="1">
    <source>
        <dbReference type="EMBL" id="GAB58568.1"/>
    </source>
</evidence>
<dbReference type="PANTHER" id="PTHR37941:SF1">
    <property type="entry name" value="FUMARASE E-RELATED"/>
    <property type="match status" value="1"/>
</dbReference>
<proteinExistence type="predicted"/>
<evidence type="ECO:0000313" key="2">
    <source>
        <dbReference type="Proteomes" id="UP000004374"/>
    </source>
</evidence>
<dbReference type="STRING" id="562729.RNAN_1548"/>
<dbReference type="PANTHER" id="PTHR37941">
    <property type="entry name" value="FUMARASE E-RELATED"/>
    <property type="match status" value="1"/>
</dbReference>
<evidence type="ECO:0008006" key="3">
    <source>
        <dbReference type="Google" id="ProtNLM"/>
    </source>
</evidence>
<dbReference type="InterPro" id="IPR007761">
    <property type="entry name" value="MtlR-like"/>
</dbReference>
<reference evidence="1 2" key="1">
    <citation type="journal article" date="2012" name="J. Bacteriol.">
        <title>Genome Sequence of the Protease-Producing Bacterium Rheinheimera nanhaiensis E407-8T, Isolated from Deep-Sea Sediment of the South China Sea.</title>
        <authorList>
            <person name="Zhang X.-Y."/>
            <person name="Zhang Y.-J."/>
            <person name="Qin Q.-L."/>
            <person name="Xie B.-B."/>
            <person name="Chen X.-L."/>
            <person name="Zhou B.-C."/>
            <person name="Zhang Y.-Z."/>
        </authorList>
    </citation>
    <scope>NUCLEOTIDE SEQUENCE [LARGE SCALE GENOMIC DNA]</scope>
    <source>
        <strain evidence="1 2">E407-8</strain>
    </source>
</reference>
<dbReference type="SUPFAM" id="SSF158668">
    <property type="entry name" value="MtlR-like"/>
    <property type="match status" value="1"/>
</dbReference>